<feature type="compositionally biased region" description="Acidic residues" evidence="4">
    <location>
        <begin position="1"/>
        <end position="10"/>
    </location>
</feature>
<dbReference type="AlphaFoldDB" id="A0A8K0GW25"/>
<dbReference type="EMBL" id="VOIH02000010">
    <property type="protein sequence ID" value="KAF3436435.1"/>
    <property type="molecule type" value="Genomic_DNA"/>
</dbReference>
<dbReference type="InterPro" id="IPR001680">
    <property type="entry name" value="WD40_rpt"/>
</dbReference>
<organism evidence="5 6">
    <name type="scientific">Rhamnella rubrinervis</name>
    <dbReference type="NCBI Taxonomy" id="2594499"/>
    <lineage>
        <taxon>Eukaryota</taxon>
        <taxon>Viridiplantae</taxon>
        <taxon>Streptophyta</taxon>
        <taxon>Embryophyta</taxon>
        <taxon>Tracheophyta</taxon>
        <taxon>Spermatophyta</taxon>
        <taxon>Magnoliopsida</taxon>
        <taxon>eudicotyledons</taxon>
        <taxon>Gunneridae</taxon>
        <taxon>Pentapetalae</taxon>
        <taxon>rosids</taxon>
        <taxon>fabids</taxon>
        <taxon>Rosales</taxon>
        <taxon>Rhamnaceae</taxon>
        <taxon>rhamnoid group</taxon>
        <taxon>Rhamneae</taxon>
        <taxon>Rhamnella</taxon>
    </lineage>
</organism>
<keyword evidence="6" id="KW-1185">Reference proteome</keyword>
<keyword evidence="1 3" id="KW-0853">WD repeat</keyword>
<dbReference type="InterPro" id="IPR039328">
    <property type="entry name" value="WDR89"/>
</dbReference>
<protein>
    <submittedName>
        <fullName evidence="5">Uncharacterized protein</fullName>
    </submittedName>
</protein>
<evidence type="ECO:0000256" key="4">
    <source>
        <dbReference type="SAM" id="MobiDB-lite"/>
    </source>
</evidence>
<keyword evidence="2" id="KW-0677">Repeat</keyword>
<sequence>MEATDMDVEDQPQSNPSSFKRNDWTSMAVSLSTNAVKLYAPLTGQFYGECKGHSTTINHISFSGPSSPNVLHSCSSDGTIRAWDTRILQEVSLISAGDSQEIFSFSFGGSTNNLLSAGCKSQILFWDWRNKKQVACLEDSHVDDVTQVHFIPNHQNKLVSASVDGLICRFDTDGDINDDDHLESVINVETSIGKVGFLGETYQKLWCLTHIETLSIWDWRDARSEANFQDARSLASNAWSLDHVDYFVDCYYSGEAERLWVIGGTNDGSLGYFPVNYREGATGIGSPEAVLEGGHTGVVRSVLPMTDIGVRPDQSQGIFGWSGGEDGRLSCWLSDESADTNQSWISSSLVAKSPTTRKKNRRQPY</sequence>
<dbReference type="InterPro" id="IPR015943">
    <property type="entry name" value="WD40/YVTN_repeat-like_dom_sf"/>
</dbReference>
<proteinExistence type="predicted"/>
<gene>
    <name evidence="5" type="ORF">FNV43_RR23527</name>
</gene>
<evidence type="ECO:0000256" key="1">
    <source>
        <dbReference type="ARBA" id="ARBA00022574"/>
    </source>
</evidence>
<comment type="caution">
    <text evidence="5">The sequence shown here is derived from an EMBL/GenBank/DDBJ whole genome shotgun (WGS) entry which is preliminary data.</text>
</comment>
<accession>A0A8K0GW25</accession>
<dbReference type="SUPFAM" id="SSF50978">
    <property type="entry name" value="WD40 repeat-like"/>
    <property type="match status" value="1"/>
</dbReference>
<dbReference type="Proteomes" id="UP000796880">
    <property type="component" value="Unassembled WGS sequence"/>
</dbReference>
<feature type="compositionally biased region" description="Polar residues" evidence="4">
    <location>
        <begin position="11"/>
        <end position="21"/>
    </location>
</feature>
<evidence type="ECO:0000256" key="2">
    <source>
        <dbReference type="ARBA" id="ARBA00022737"/>
    </source>
</evidence>
<dbReference type="SMART" id="SM00320">
    <property type="entry name" value="WD40"/>
    <property type="match status" value="3"/>
</dbReference>
<dbReference type="InterPro" id="IPR036322">
    <property type="entry name" value="WD40_repeat_dom_sf"/>
</dbReference>
<dbReference type="Pfam" id="PF00400">
    <property type="entry name" value="WD40"/>
    <property type="match status" value="2"/>
</dbReference>
<feature type="region of interest" description="Disordered" evidence="4">
    <location>
        <begin position="1"/>
        <end position="21"/>
    </location>
</feature>
<name>A0A8K0GW25_9ROSA</name>
<feature type="repeat" description="WD" evidence="3">
    <location>
        <begin position="50"/>
        <end position="93"/>
    </location>
</feature>
<evidence type="ECO:0000313" key="6">
    <source>
        <dbReference type="Proteomes" id="UP000796880"/>
    </source>
</evidence>
<dbReference type="Gene3D" id="2.130.10.10">
    <property type="entry name" value="YVTN repeat-like/Quinoprotein amine dehydrogenase"/>
    <property type="match status" value="2"/>
</dbReference>
<evidence type="ECO:0000313" key="5">
    <source>
        <dbReference type="EMBL" id="KAF3436435.1"/>
    </source>
</evidence>
<dbReference type="OrthoDB" id="25131at2759"/>
<evidence type="ECO:0000256" key="3">
    <source>
        <dbReference type="PROSITE-ProRule" id="PRU00221"/>
    </source>
</evidence>
<reference evidence="5" key="1">
    <citation type="submission" date="2020-03" db="EMBL/GenBank/DDBJ databases">
        <title>A high-quality chromosome-level genome assembly of a woody plant with both climbing and erect habits, Rhamnella rubrinervis.</title>
        <authorList>
            <person name="Lu Z."/>
            <person name="Yang Y."/>
            <person name="Zhu X."/>
            <person name="Sun Y."/>
        </authorList>
    </citation>
    <scope>NUCLEOTIDE SEQUENCE</scope>
    <source>
        <strain evidence="5">BYM</strain>
        <tissue evidence="5">Leaf</tissue>
    </source>
</reference>
<dbReference type="PANTHER" id="PTHR22889">
    <property type="entry name" value="WD REPEAT-CONTAINING PROTEIN 89"/>
    <property type="match status" value="1"/>
</dbReference>
<dbReference type="PROSITE" id="PS50082">
    <property type="entry name" value="WD_REPEATS_2"/>
    <property type="match status" value="1"/>
</dbReference>
<dbReference type="PANTHER" id="PTHR22889:SF0">
    <property type="entry name" value="WD REPEAT-CONTAINING PROTEIN 89"/>
    <property type="match status" value="1"/>
</dbReference>